<dbReference type="NCBIfam" id="NF047436">
    <property type="entry name" value="LA_2272_repeat"/>
    <property type="match status" value="2"/>
</dbReference>
<dbReference type="Proteomes" id="UP000196573">
    <property type="component" value="Unassembled WGS sequence"/>
</dbReference>
<sequence>MKKLFKALAVASVMVSSSVFANSPAMFSTLDGTNLPEQSAVGGVRFSVLHGQVNEVKGIDISALGLSESDRTTGLNLGIFFGASKVNQEMKGVSFSALNWNEGQATGLNLGFVNLTNNVKGLNLSAVNFSEGHTMADVGFFSLSAKSNFQLGFVNVTDHIDGVQIGLVNCAENGFFKCFPLVNFAK</sequence>
<evidence type="ECO:0000256" key="1">
    <source>
        <dbReference type="SAM" id="SignalP"/>
    </source>
</evidence>
<proteinExistence type="predicted"/>
<evidence type="ECO:0000313" key="3">
    <source>
        <dbReference type="Proteomes" id="UP000196573"/>
    </source>
</evidence>
<evidence type="ECO:0000313" key="2">
    <source>
        <dbReference type="EMBL" id="SMA31599.1"/>
    </source>
</evidence>
<gene>
    <name evidence="2" type="ORF">EHSB41UT_00034</name>
</gene>
<accession>A0A1X7AFX8</accession>
<organism evidence="2 3">
    <name type="scientific">Parendozoicomonas haliclonae</name>
    <dbReference type="NCBI Taxonomy" id="1960125"/>
    <lineage>
        <taxon>Bacteria</taxon>
        <taxon>Pseudomonadati</taxon>
        <taxon>Pseudomonadota</taxon>
        <taxon>Gammaproteobacteria</taxon>
        <taxon>Oceanospirillales</taxon>
        <taxon>Endozoicomonadaceae</taxon>
        <taxon>Parendozoicomonas</taxon>
    </lineage>
</organism>
<protein>
    <recommendedName>
        <fullName evidence="4">PhaC PHA synthase</fullName>
    </recommendedName>
</protein>
<feature type="chain" id="PRO_5010886759" description="PhaC PHA synthase" evidence="1">
    <location>
        <begin position="22"/>
        <end position="186"/>
    </location>
</feature>
<dbReference type="InterPro" id="IPR058093">
    <property type="entry name" value="LA_2272-like"/>
</dbReference>
<evidence type="ECO:0008006" key="4">
    <source>
        <dbReference type="Google" id="ProtNLM"/>
    </source>
</evidence>
<name>A0A1X7AFX8_9GAMM</name>
<dbReference type="OrthoDB" id="92679at2"/>
<dbReference type="EMBL" id="FWPT01000001">
    <property type="protein sequence ID" value="SMA31599.1"/>
    <property type="molecule type" value="Genomic_DNA"/>
</dbReference>
<keyword evidence="1" id="KW-0732">Signal</keyword>
<dbReference type="NCBIfam" id="NF047437">
    <property type="entry name" value="VC2662_fam"/>
    <property type="match status" value="1"/>
</dbReference>
<dbReference type="AlphaFoldDB" id="A0A1X7AFX8"/>
<keyword evidence="3" id="KW-1185">Reference proteome</keyword>
<feature type="signal peptide" evidence="1">
    <location>
        <begin position="1"/>
        <end position="21"/>
    </location>
</feature>
<dbReference type="RefSeq" id="WP_087105730.1">
    <property type="nucleotide sequence ID" value="NZ_CBCSCN010000012.1"/>
</dbReference>
<reference evidence="2 3" key="1">
    <citation type="submission" date="2017-03" db="EMBL/GenBank/DDBJ databases">
        <authorList>
            <person name="Afonso C.L."/>
            <person name="Miller P.J."/>
            <person name="Scott M.A."/>
            <person name="Spackman E."/>
            <person name="Goraichik I."/>
            <person name="Dimitrov K.M."/>
            <person name="Suarez D.L."/>
            <person name="Swayne D.E."/>
        </authorList>
    </citation>
    <scope>NUCLEOTIDE SEQUENCE [LARGE SCALE GENOMIC DNA]</scope>
    <source>
        <strain evidence="2">SB41UT1</strain>
    </source>
</reference>